<dbReference type="Gene3D" id="2.60.40.10">
    <property type="entry name" value="Immunoglobulins"/>
    <property type="match status" value="1"/>
</dbReference>
<dbReference type="Proteomes" id="UP000782880">
    <property type="component" value="Unassembled WGS sequence"/>
</dbReference>
<evidence type="ECO:0000256" key="1">
    <source>
        <dbReference type="ARBA" id="ARBA00001445"/>
    </source>
</evidence>
<dbReference type="Gene3D" id="2.60.420.10">
    <property type="entry name" value="Maltose phosphorylase, domain 3"/>
    <property type="match status" value="1"/>
</dbReference>
<dbReference type="InterPro" id="IPR035398">
    <property type="entry name" value="Bac_rhamnosid_C"/>
</dbReference>
<evidence type="ECO:0000259" key="5">
    <source>
        <dbReference type="Pfam" id="PF08531"/>
    </source>
</evidence>
<keyword evidence="3 8" id="KW-0378">Hydrolase</keyword>
<feature type="domain" description="Alpha-L-rhamnosidase concanavalin-like" evidence="4">
    <location>
        <begin position="315"/>
        <end position="406"/>
    </location>
</feature>
<dbReference type="InterPro" id="IPR016007">
    <property type="entry name" value="Alpha_rhamnosid"/>
</dbReference>
<dbReference type="InterPro" id="IPR008979">
    <property type="entry name" value="Galactose-bd-like_sf"/>
</dbReference>
<evidence type="ECO:0000256" key="2">
    <source>
        <dbReference type="ARBA" id="ARBA00012652"/>
    </source>
</evidence>
<dbReference type="GO" id="GO:0030596">
    <property type="term" value="F:alpha-L-rhamnosidase activity"/>
    <property type="evidence" value="ECO:0007669"/>
    <property type="project" value="UniProtKB-EC"/>
</dbReference>
<feature type="domain" description="Bacterial alpha-L-rhamnosidase N-terminal" evidence="5">
    <location>
        <begin position="152"/>
        <end position="292"/>
    </location>
</feature>
<dbReference type="InterPro" id="IPR013737">
    <property type="entry name" value="Bac_rhamnosid_N"/>
</dbReference>
<dbReference type="SUPFAM" id="SSF48208">
    <property type="entry name" value="Six-hairpin glycosidases"/>
    <property type="match status" value="1"/>
</dbReference>
<evidence type="ECO:0000259" key="4">
    <source>
        <dbReference type="Pfam" id="PF05592"/>
    </source>
</evidence>
<dbReference type="AlphaFoldDB" id="A0A921IJM2"/>
<dbReference type="Pfam" id="PF05592">
    <property type="entry name" value="Bac_rhamnosid"/>
    <property type="match status" value="1"/>
</dbReference>
<evidence type="ECO:0000259" key="7">
    <source>
        <dbReference type="Pfam" id="PF17390"/>
    </source>
</evidence>
<comment type="catalytic activity">
    <reaction evidence="1">
        <text>Hydrolysis of terminal non-reducing alpha-L-rhamnose residues in alpha-L-rhamnosides.</text>
        <dbReference type="EC" id="3.2.1.40"/>
    </reaction>
</comment>
<evidence type="ECO:0000256" key="3">
    <source>
        <dbReference type="ARBA" id="ARBA00022801"/>
    </source>
</evidence>
<gene>
    <name evidence="8" type="ORF">K8V20_06635</name>
</gene>
<protein>
    <recommendedName>
        <fullName evidence="2">alpha-L-rhamnosidase</fullName>
        <ecNumber evidence="2">3.2.1.40</ecNumber>
    </recommendedName>
</protein>
<dbReference type="Pfam" id="PF17390">
    <property type="entry name" value="Bac_rhamnosid_C"/>
    <property type="match status" value="1"/>
</dbReference>
<dbReference type="Gene3D" id="2.60.120.260">
    <property type="entry name" value="Galactose-binding domain-like"/>
    <property type="match status" value="2"/>
</dbReference>
<sequence>MDGGPLFLSWQCTGGLRQTAYEIHLTADDALVWESGKVATQSMHADAPTVEGARVRGSWKVRLWDENNCPGPWSEAWFETGLSTGDWQGLWVDPETAPLDIPGDDAINAFARPNWERKQAEKEAAGKGAAEPYQPHRPASYLRKTFTAPSGRGRLYITAKGLYEAWLNGVRVGDMVLAPGSFTADKHLGAQTYDVTALLREGENELLIALGDGWYRSTSGVDGDRNLFGDTLGVLFQLEVNGKVVCVSDDTMQATQQGPIRQNDLQQGEVYDARLEGLLSGWHEVQTYRDALPVTGMNTVPIREREAFPGRLFTAPNGETVLDFGQNIAGYVEMTLTAHAGQKVLLTCGETLDENGNFTQENFQDRSRHNEGGTAQMLELICKEGVSHWKPSFTIMGFQYAKVETDADLTGAVFTAHAVYSDMAVTGSFTCGNKAANRLVANSIWSQKGNFCDIPTDCPTRERAGWTGDMGVFIETGLTLMDCYPVVAKWLKECRLNQYPDGRMANIAPPNSRPGYMTPMLCMSAGWGDAAILVPYALYKRTGDRRILADNYEMMQRWYAFLLGRAQQTTEEQQSGEYAKYTVLNGLDYGEWCEPGVTPMQAMANPRKSVGTAYLAYSGRLLAEIAAVLGRQEEAEAYRATADKAVKAYRAAFTENGVIHSDRQCEYVRAIAFALLGEEESQTAAATLNQMVVDNGYHLNTGFLSTPFLCGVLAQYGYIDTAYRLLLQPEAPGWLYEVNKGANTMWETWTGIDAEGKPHESLNHYSYGAICGWLFGGVCGIHFADGQLTIAPTPHKALGYAKAVYDSPAGRIESGWRYEGDTVTYEFTIPTNITAHIHLPDGRTRMLSAGTHRL</sequence>
<dbReference type="InterPro" id="IPR008902">
    <property type="entry name" value="Rhamnosid_concanavalin"/>
</dbReference>
<dbReference type="InterPro" id="IPR012341">
    <property type="entry name" value="6hp_glycosidase-like_sf"/>
</dbReference>
<dbReference type="EC" id="3.2.1.40" evidence="2"/>
<name>A0A921IJM2_9FIRM</name>
<reference evidence="8" key="1">
    <citation type="journal article" date="2021" name="PeerJ">
        <title>Extensive microbial diversity within the chicken gut microbiome revealed by metagenomics and culture.</title>
        <authorList>
            <person name="Gilroy R."/>
            <person name="Ravi A."/>
            <person name="Getino M."/>
            <person name="Pursley I."/>
            <person name="Horton D.L."/>
            <person name="Alikhan N.F."/>
            <person name="Baker D."/>
            <person name="Gharbi K."/>
            <person name="Hall N."/>
            <person name="Watson M."/>
            <person name="Adriaenssens E.M."/>
            <person name="Foster-Nyarko E."/>
            <person name="Jarju S."/>
            <person name="Secka A."/>
            <person name="Antonio M."/>
            <person name="Oren A."/>
            <person name="Chaudhuri R.R."/>
            <person name="La Ragione R."/>
            <person name="Hildebrand F."/>
            <person name="Pallen M.J."/>
        </authorList>
    </citation>
    <scope>NUCLEOTIDE SEQUENCE</scope>
    <source>
        <strain evidence="8">ChiBcec21-2208</strain>
    </source>
</reference>
<accession>A0A921IJM2</accession>
<dbReference type="Pfam" id="PF25788">
    <property type="entry name" value="Ig_Rha78A_N"/>
    <property type="match status" value="1"/>
</dbReference>
<evidence type="ECO:0000259" key="6">
    <source>
        <dbReference type="Pfam" id="PF17389"/>
    </source>
</evidence>
<dbReference type="PANTHER" id="PTHR33307:SF6">
    <property type="entry name" value="ALPHA-RHAMNOSIDASE (EUROFUNG)-RELATED"/>
    <property type="match status" value="1"/>
</dbReference>
<feature type="domain" description="Alpha-L-rhamnosidase six-hairpin glycosidase" evidence="6">
    <location>
        <begin position="426"/>
        <end position="776"/>
    </location>
</feature>
<reference evidence="8" key="2">
    <citation type="submission" date="2021-09" db="EMBL/GenBank/DDBJ databases">
        <authorList>
            <person name="Gilroy R."/>
        </authorList>
    </citation>
    <scope>NUCLEOTIDE SEQUENCE</scope>
    <source>
        <strain evidence="8">ChiBcec21-2208</strain>
    </source>
</reference>
<dbReference type="InterPro" id="IPR013783">
    <property type="entry name" value="Ig-like_fold"/>
</dbReference>
<dbReference type="Gene3D" id="1.50.10.10">
    <property type="match status" value="1"/>
</dbReference>
<evidence type="ECO:0000313" key="8">
    <source>
        <dbReference type="EMBL" id="HJG28306.1"/>
    </source>
</evidence>
<dbReference type="Pfam" id="PF17389">
    <property type="entry name" value="Bac_rhamnosid6H"/>
    <property type="match status" value="1"/>
</dbReference>
<organism evidence="8 9">
    <name type="scientific">Subdoligranulum variabile</name>
    <dbReference type="NCBI Taxonomy" id="214851"/>
    <lineage>
        <taxon>Bacteria</taxon>
        <taxon>Bacillati</taxon>
        <taxon>Bacillota</taxon>
        <taxon>Clostridia</taxon>
        <taxon>Eubacteriales</taxon>
        <taxon>Oscillospiraceae</taxon>
        <taxon>Subdoligranulum</taxon>
    </lineage>
</organism>
<dbReference type="SUPFAM" id="SSF49785">
    <property type="entry name" value="Galactose-binding domain-like"/>
    <property type="match status" value="1"/>
</dbReference>
<comment type="caution">
    <text evidence="8">The sequence shown here is derived from an EMBL/GenBank/DDBJ whole genome shotgun (WGS) entry which is preliminary data.</text>
</comment>
<dbReference type="GO" id="GO:0005975">
    <property type="term" value="P:carbohydrate metabolic process"/>
    <property type="evidence" value="ECO:0007669"/>
    <property type="project" value="InterPro"/>
</dbReference>
<dbReference type="InterPro" id="IPR008928">
    <property type="entry name" value="6-hairpin_glycosidase_sf"/>
</dbReference>
<dbReference type="Pfam" id="PF08531">
    <property type="entry name" value="Bac_rhamnosid_N"/>
    <property type="match status" value="1"/>
</dbReference>
<dbReference type="PANTHER" id="PTHR33307">
    <property type="entry name" value="ALPHA-RHAMNOSIDASE (EUROFUNG)"/>
    <property type="match status" value="1"/>
</dbReference>
<proteinExistence type="predicted"/>
<feature type="domain" description="Alpha-L-rhamnosidase C-terminal" evidence="7">
    <location>
        <begin position="787"/>
        <end position="845"/>
    </location>
</feature>
<dbReference type="InterPro" id="IPR035396">
    <property type="entry name" value="Bac_rhamnosid6H"/>
</dbReference>
<dbReference type="EMBL" id="DYVE01000172">
    <property type="protein sequence ID" value="HJG28306.1"/>
    <property type="molecule type" value="Genomic_DNA"/>
</dbReference>
<evidence type="ECO:0000313" key="9">
    <source>
        <dbReference type="Proteomes" id="UP000782880"/>
    </source>
</evidence>